<comment type="caution">
    <text evidence="6">The sequence shown here is derived from an EMBL/GenBank/DDBJ whole genome shotgun (WGS) entry which is preliminary data.</text>
</comment>
<name>A0ABW0GG81_9PROT</name>
<evidence type="ECO:0000256" key="2">
    <source>
        <dbReference type="ARBA" id="ARBA00022737"/>
    </source>
</evidence>
<keyword evidence="7" id="KW-1185">Reference proteome</keyword>
<protein>
    <submittedName>
        <fullName evidence="6">FG-GAP-like repeat-containing protein</fullName>
    </submittedName>
</protein>
<proteinExistence type="predicted"/>
<dbReference type="InterPro" id="IPR003644">
    <property type="entry name" value="Calx_beta"/>
</dbReference>
<dbReference type="Gene3D" id="2.60.40.2030">
    <property type="match status" value="3"/>
</dbReference>
<dbReference type="Pfam" id="PF03160">
    <property type="entry name" value="Calx-beta"/>
    <property type="match status" value="3"/>
</dbReference>
<evidence type="ECO:0000256" key="4">
    <source>
        <dbReference type="SAM" id="SignalP"/>
    </source>
</evidence>
<evidence type="ECO:0000256" key="3">
    <source>
        <dbReference type="ARBA" id="ARBA00022837"/>
    </source>
</evidence>
<dbReference type="Pfam" id="PF13517">
    <property type="entry name" value="FG-GAP_3"/>
    <property type="match status" value="1"/>
</dbReference>
<dbReference type="InterPro" id="IPR026919">
    <property type="entry name" value="ADGRV1"/>
</dbReference>
<dbReference type="PANTHER" id="PTHR46682">
    <property type="entry name" value="ADHESION G-PROTEIN COUPLED RECEPTOR V1"/>
    <property type="match status" value="1"/>
</dbReference>
<dbReference type="Proteomes" id="UP001596166">
    <property type="component" value="Unassembled WGS sequence"/>
</dbReference>
<dbReference type="RefSeq" id="WP_376998881.1">
    <property type="nucleotide sequence ID" value="NZ_JBHSLC010000111.1"/>
</dbReference>
<evidence type="ECO:0000313" key="6">
    <source>
        <dbReference type="EMBL" id="MFC5359132.1"/>
    </source>
</evidence>
<keyword evidence="2" id="KW-0677">Repeat</keyword>
<gene>
    <name evidence="6" type="ORF">ACFPMG_29470</name>
</gene>
<sequence length="522" mass="52715">MATTIAVLSIAATSTSQAEGNSGSTPFTFTVTRSGDTTGASSVDYRVIGSILATGSENEADAADFAGGAFPRGTVSFAAGETTKTITINVAGDTDAEVKEGFAVVLRDPVGAITGTNSVAWGTILNDDSGSPPPMLSIAATSTSQAEGNSGSTPFTFTVTRSGDTSGASSVDYRVIGSILATGSENEADAADFAGGAFPRGTVSFAAGETTKTITINVAGDTDAEVKEGFAVVLRDPVGAITGTNSVAWGTILNDDSGSPPPMLSIAATSTSQAEGNSGSTPFTFTVTRSGDTSGASSVDYRVIGSILATGSENEADAADFAGGAFPRGTVSFAAGETTKTITINVAGDTDAEVKEGFAVVLRDPVGAITGTNSVAWGTILNDDSIVRRWHGPDLTGDGTADVLLRDAASGQLALWRMGNFTASGTLITAVAAPVWAVQGMGDFDGDGKTDILYRHTGSGDIAVWTMDGTTLKSAALVGSGLDPQWTPVATGDFTGDGKTDILWRNTQTTAVGLWEMDGATL</sequence>
<feature type="domain" description="Calx-beta" evidence="5">
    <location>
        <begin position="120"/>
        <end position="235"/>
    </location>
</feature>
<dbReference type="Gene3D" id="2.40.128.340">
    <property type="match status" value="1"/>
</dbReference>
<dbReference type="PANTHER" id="PTHR46682:SF1">
    <property type="entry name" value="ADHESION G-PROTEIN COUPLED RECEPTOR V1"/>
    <property type="match status" value="1"/>
</dbReference>
<dbReference type="SUPFAM" id="SSF69318">
    <property type="entry name" value="Integrin alpha N-terminal domain"/>
    <property type="match status" value="1"/>
</dbReference>
<reference evidence="7" key="1">
    <citation type="journal article" date="2019" name="Int. J. Syst. Evol. Microbiol.">
        <title>The Global Catalogue of Microorganisms (GCM) 10K type strain sequencing project: providing services to taxonomists for standard genome sequencing and annotation.</title>
        <authorList>
            <consortium name="The Broad Institute Genomics Platform"/>
            <consortium name="The Broad Institute Genome Sequencing Center for Infectious Disease"/>
            <person name="Wu L."/>
            <person name="Ma J."/>
        </authorList>
    </citation>
    <scope>NUCLEOTIDE SEQUENCE [LARGE SCALE GENOMIC DNA]</scope>
    <source>
        <strain evidence="7">CCUG 58760</strain>
    </source>
</reference>
<dbReference type="SMART" id="SM00237">
    <property type="entry name" value="Calx_beta"/>
    <property type="match status" value="3"/>
</dbReference>
<feature type="domain" description="Calx-beta" evidence="5">
    <location>
        <begin position="3"/>
        <end position="107"/>
    </location>
</feature>
<dbReference type="EMBL" id="JBHSLC010000111">
    <property type="protein sequence ID" value="MFC5359132.1"/>
    <property type="molecule type" value="Genomic_DNA"/>
</dbReference>
<evidence type="ECO:0000259" key="5">
    <source>
        <dbReference type="SMART" id="SM00237"/>
    </source>
</evidence>
<evidence type="ECO:0000313" key="7">
    <source>
        <dbReference type="Proteomes" id="UP001596166"/>
    </source>
</evidence>
<evidence type="ECO:0000256" key="1">
    <source>
        <dbReference type="ARBA" id="ARBA00022729"/>
    </source>
</evidence>
<feature type="chain" id="PRO_5045692425" evidence="4">
    <location>
        <begin position="19"/>
        <end position="522"/>
    </location>
</feature>
<dbReference type="InterPro" id="IPR013517">
    <property type="entry name" value="FG-GAP"/>
</dbReference>
<feature type="domain" description="Calx-beta" evidence="5">
    <location>
        <begin position="248"/>
        <end position="363"/>
    </location>
</feature>
<dbReference type="SUPFAM" id="SSF141072">
    <property type="entry name" value="CalX-like"/>
    <property type="match status" value="3"/>
</dbReference>
<dbReference type="InterPro" id="IPR028994">
    <property type="entry name" value="Integrin_alpha_N"/>
</dbReference>
<keyword evidence="1 4" id="KW-0732">Signal</keyword>
<dbReference type="InterPro" id="IPR038081">
    <property type="entry name" value="CalX-like_sf"/>
</dbReference>
<feature type="non-terminal residue" evidence="6">
    <location>
        <position position="522"/>
    </location>
</feature>
<feature type="signal peptide" evidence="4">
    <location>
        <begin position="1"/>
        <end position="18"/>
    </location>
</feature>
<keyword evidence="3" id="KW-0106">Calcium</keyword>
<organism evidence="6 7">
    <name type="scientific">Azospirillum himalayense</name>
    <dbReference type="NCBI Taxonomy" id="654847"/>
    <lineage>
        <taxon>Bacteria</taxon>
        <taxon>Pseudomonadati</taxon>
        <taxon>Pseudomonadota</taxon>
        <taxon>Alphaproteobacteria</taxon>
        <taxon>Rhodospirillales</taxon>
        <taxon>Azospirillaceae</taxon>
        <taxon>Azospirillum</taxon>
    </lineage>
</organism>
<accession>A0ABW0GG81</accession>